<protein>
    <submittedName>
        <fullName evidence="1">Uncharacterized protein</fullName>
    </submittedName>
</protein>
<reference evidence="1" key="1">
    <citation type="submission" date="2020-05" db="EMBL/GenBank/DDBJ databases">
        <title>WGS assembly of Panicum virgatum.</title>
        <authorList>
            <person name="Lovell J.T."/>
            <person name="Jenkins J."/>
            <person name="Shu S."/>
            <person name="Juenger T.E."/>
            <person name="Schmutz J."/>
        </authorList>
    </citation>
    <scope>NUCLEOTIDE SEQUENCE</scope>
    <source>
        <strain evidence="1">AP13</strain>
    </source>
</reference>
<evidence type="ECO:0000313" key="2">
    <source>
        <dbReference type="Proteomes" id="UP000823388"/>
    </source>
</evidence>
<name>A0A8T0VZK1_PANVG</name>
<evidence type="ECO:0000313" key="1">
    <source>
        <dbReference type="EMBL" id="KAG2640568.1"/>
    </source>
</evidence>
<keyword evidence="2" id="KW-1185">Reference proteome</keyword>
<dbReference type="Proteomes" id="UP000823388">
    <property type="component" value="Chromosome 2K"/>
</dbReference>
<gene>
    <name evidence="1" type="ORF">PVAP13_2KG104200</name>
</gene>
<accession>A0A8T0VZK1</accession>
<comment type="caution">
    <text evidence="1">The sequence shown here is derived from an EMBL/GenBank/DDBJ whole genome shotgun (WGS) entry which is preliminary data.</text>
</comment>
<organism evidence="1 2">
    <name type="scientific">Panicum virgatum</name>
    <name type="common">Blackwell switchgrass</name>
    <dbReference type="NCBI Taxonomy" id="38727"/>
    <lineage>
        <taxon>Eukaryota</taxon>
        <taxon>Viridiplantae</taxon>
        <taxon>Streptophyta</taxon>
        <taxon>Embryophyta</taxon>
        <taxon>Tracheophyta</taxon>
        <taxon>Spermatophyta</taxon>
        <taxon>Magnoliopsida</taxon>
        <taxon>Liliopsida</taxon>
        <taxon>Poales</taxon>
        <taxon>Poaceae</taxon>
        <taxon>PACMAD clade</taxon>
        <taxon>Panicoideae</taxon>
        <taxon>Panicodae</taxon>
        <taxon>Paniceae</taxon>
        <taxon>Panicinae</taxon>
        <taxon>Panicum</taxon>
        <taxon>Panicum sect. Hiantes</taxon>
    </lineage>
</organism>
<sequence>MLVQSEREDHGFHLYSRLRATSRRLMESIVRFVNQPPTPEPELEPELDDGLHWDASCEGNKKIDRVTSATTTAPKPMILGMPRRPFMDVFGYGMEMKHHSSGSSSTTCKAYATLKIGGRGKPASPKKNYGVFSGAVWPNKAYKGPATAFPRNSSCYQERVVIIKGCLHQMWV</sequence>
<dbReference type="EMBL" id="CM029039">
    <property type="protein sequence ID" value="KAG2640568.1"/>
    <property type="molecule type" value="Genomic_DNA"/>
</dbReference>
<proteinExistence type="predicted"/>
<dbReference type="AlphaFoldDB" id="A0A8T0VZK1"/>